<dbReference type="AlphaFoldDB" id="A0A9C5ZIT7"/>
<keyword evidence="1" id="KW-1185">Reference proteome</keyword>
<gene>
    <name evidence="2" type="primary">LOC119642328</name>
</gene>
<sequence length="204" mass="22970">MVLLLAFSNVRSACKDSDDEDVQINSSCSKASNTLLQYSAADLQEGQVSTRRRPRKSILQTKPNTEIQFETIAVENGETNLVGYSSSAQNSASRGSKVFKTTPKILAAKPPSALDVIDNACEDFLNCSETKDLMNSIAEERVRINCMLSLAGMPEINFSLYTLFDRLQFQFDERLKLRKMRNWDPTQVQETRLNLQNNTDQETT</sequence>
<name>A0A9C5ZIT7_9MUSC</name>
<dbReference type="Proteomes" id="UP000092443">
    <property type="component" value="Unplaced"/>
</dbReference>
<dbReference type="KEGG" id="gfs:119642328"/>
<evidence type="ECO:0000313" key="2">
    <source>
        <dbReference type="RefSeq" id="XP_037897382.1"/>
    </source>
</evidence>
<protein>
    <submittedName>
        <fullName evidence="2">Uncharacterized protein LOC119642328</fullName>
    </submittedName>
</protein>
<proteinExistence type="predicted"/>
<accession>A0A9C5ZIT7</accession>
<dbReference type="GeneID" id="119642328"/>
<evidence type="ECO:0000313" key="1">
    <source>
        <dbReference type="Proteomes" id="UP000092443"/>
    </source>
</evidence>
<dbReference type="RefSeq" id="XP_037897382.1">
    <property type="nucleotide sequence ID" value="XM_038041454.1"/>
</dbReference>
<reference evidence="2" key="1">
    <citation type="submission" date="2025-08" db="UniProtKB">
        <authorList>
            <consortium name="RefSeq"/>
        </authorList>
    </citation>
    <scope>IDENTIFICATION</scope>
    <source>
        <tissue evidence="2">Whole body pupa</tissue>
    </source>
</reference>
<organism evidence="1 2">
    <name type="scientific">Glossina fuscipes</name>
    <dbReference type="NCBI Taxonomy" id="7396"/>
    <lineage>
        <taxon>Eukaryota</taxon>
        <taxon>Metazoa</taxon>
        <taxon>Ecdysozoa</taxon>
        <taxon>Arthropoda</taxon>
        <taxon>Hexapoda</taxon>
        <taxon>Insecta</taxon>
        <taxon>Pterygota</taxon>
        <taxon>Neoptera</taxon>
        <taxon>Endopterygota</taxon>
        <taxon>Diptera</taxon>
        <taxon>Brachycera</taxon>
        <taxon>Muscomorpha</taxon>
        <taxon>Hippoboscoidea</taxon>
        <taxon>Glossinidae</taxon>
        <taxon>Glossina</taxon>
    </lineage>
</organism>